<dbReference type="InterPro" id="IPR006330">
    <property type="entry name" value="Ado/ade_deaminase"/>
</dbReference>
<reference evidence="9" key="1">
    <citation type="journal article" date="2020" name="Stud. Mycol.">
        <title>101 Dothideomycetes genomes: a test case for predicting lifestyles and emergence of pathogens.</title>
        <authorList>
            <person name="Haridas S."/>
            <person name="Albert R."/>
            <person name="Binder M."/>
            <person name="Bloem J."/>
            <person name="Labutti K."/>
            <person name="Salamov A."/>
            <person name="Andreopoulos B."/>
            <person name="Baker S."/>
            <person name="Barry K."/>
            <person name="Bills G."/>
            <person name="Bluhm B."/>
            <person name="Cannon C."/>
            <person name="Castanera R."/>
            <person name="Culley D."/>
            <person name="Daum C."/>
            <person name="Ezra D."/>
            <person name="Gonzalez J."/>
            <person name="Henrissat B."/>
            <person name="Kuo A."/>
            <person name="Liang C."/>
            <person name="Lipzen A."/>
            <person name="Lutzoni F."/>
            <person name="Magnuson J."/>
            <person name="Mondo S."/>
            <person name="Nolan M."/>
            <person name="Ohm R."/>
            <person name="Pangilinan J."/>
            <person name="Park H.-J."/>
            <person name="Ramirez L."/>
            <person name="Alfaro M."/>
            <person name="Sun H."/>
            <person name="Tritt A."/>
            <person name="Yoshinaga Y."/>
            <person name="Zwiers L.-H."/>
            <person name="Turgeon B."/>
            <person name="Goodwin S."/>
            <person name="Spatafora J."/>
            <person name="Crous P."/>
            <person name="Grigoriev I."/>
        </authorList>
    </citation>
    <scope>NUCLEOTIDE SEQUENCE</scope>
    <source>
        <strain evidence="9">CBS 175.79</strain>
    </source>
</reference>
<organism evidence="9 10">
    <name type="scientific">Aaosphaeria arxii CBS 175.79</name>
    <dbReference type="NCBI Taxonomy" id="1450172"/>
    <lineage>
        <taxon>Eukaryota</taxon>
        <taxon>Fungi</taxon>
        <taxon>Dikarya</taxon>
        <taxon>Ascomycota</taxon>
        <taxon>Pezizomycotina</taxon>
        <taxon>Dothideomycetes</taxon>
        <taxon>Pleosporomycetidae</taxon>
        <taxon>Pleosporales</taxon>
        <taxon>Pleosporales incertae sedis</taxon>
        <taxon>Aaosphaeria</taxon>
    </lineage>
</organism>
<dbReference type="PANTHER" id="PTHR11409:SF42">
    <property type="entry name" value="ADENOSINE DEAMINASE-LIKE PROTEIN"/>
    <property type="match status" value="1"/>
</dbReference>
<dbReference type="GO" id="GO:0006154">
    <property type="term" value="P:adenosine catabolic process"/>
    <property type="evidence" value="ECO:0007669"/>
    <property type="project" value="TreeGrafter"/>
</dbReference>
<feature type="domain" description="Adenosine deaminase" evidence="8">
    <location>
        <begin position="6"/>
        <end position="327"/>
    </location>
</feature>
<protein>
    <submittedName>
        <fullName evidence="9">Metallo-dependent hydrolase</fullName>
    </submittedName>
</protein>
<dbReference type="AlphaFoldDB" id="A0A6A5XEM3"/>
<dbReference type="RefSeq" id="XP_033379699.1">
    <property type="nucleotide sequence ID" value="XM_033528966.1"/>
</dbReference>
<dbReference type="GO" id="GO:0046872">
    <property type="term" value="F:metal ion binding"/>
    <property type="evidence" value="ECO:0007669"/>
    <property type="project" value="UniProtKB-KW"/>
</dbReference>
<keyword evidence="4 9" id="KW-0378">Hydrolase</keyword>
<evidence type="ECO:0000256" key="3">
    <source>
        <dbReference type="ARBA" id="ARBA00022723"/>
    </source>
</evidence>
<evidence type="ECO:0000313" key="9">
    <source>
        <dbReference type="EMBL" id="KAF2011360.1"/>
    </source>
</evidence>
<dbReference type="GeneID" id="54286363"/>
<gene>
    <name evidence="9" type="ORF">BU24DRAFT_426437</name>
</gene>
<name>A0A6A5XEM3_9PLEO</name>
<proteinExistence type="inferred from homology"/>
<dbReference type="InterPro" id="IPR032466">
    <property type="entry name" value="Metal_Hydrolase"/>
</dbReference>
<dbReference type="GO" id="GO:0009117">
    <property type="term" value="P:nucleotide metabolic process"/>
    <property type="evidence" value="ECO:0007669"/>
    <property type="project" value="UniProtKB-KW"/>
</dbReference>
<evidence type="ECO:0000256" key="6">
    <source>
        <dbReference type="ARBA" id="ARBA00023080"/>
    </source>
</evidence>
<dbReference type="InterPro" id="IPR001365">
    <property type="entry name" value="A_deaminase_dom"/>
</dbReference>
<accession>A0A6A5XEM3</accession>
<dbReference type="GO" id="GO:0004000">
    <property type="term" value="F:adenosine deaminase activity"/>
    <property type="evidence" value="ECO:0007669"/>
    <property type="project" value="TreeGrafter"/>
</dbReference>
<dbReference type="OrthoDB" id="272271at2759"/>
<evidence type="ECO:0000256" key="2">
    <source>
        <dbReference type="ARBA" id="ARBA00006676"/>
    </source>
</evidence>
<keyword evidence="10" id="KW-1185">Reference proteome</keyword>
<evidence type="ECO:0000256" key="7">
    <source>
        <dbReference type="ARBA" id="ARBA00048787"/>
    </source>
</evidence>
<evidence type="ECO:0000313" key="10">
    <source>
        <dbReference type="Proteomes" id="UP000799778"/>
    </source>
</evidence>
<dbReference type="SUPFAM" id="SSF51556">
    <property type="entry name" value="Metallo-dependent hydrolases"/>
    <property type="match status" value="1"/>
</dbReference>
<evidence type="ECO:0000256" key="4">
    <source>
        <dbReference type="ARBA" id="ARBA00022801"/>
    </source>
</evidence>
<evidence type="ECO:0000256" key="5">
    <source>
        <dbReference type="ARBA" id="ARBA00022833"/>
    </source>
</evidence>
<dbReference type="PANTHER" id="PTHR11409">
    <property type="entry name" value="ADENOSINE DEAMINASE"/>
    <property type="match status" value="1"/>
</dbReference>
<keyword evidence="3" id="KW-0479">Metal-binding</keyword>
<evidence type="ECO:0000259" key="8">
    <source>
        <dbReference type="Pfam" id="PF00962"/>
    </source>
</evidence>
<keyword evidence="5" id="KW-0862">Zinc</keyword>
<dbReference type="GO" id="GO:0046103">
    <property type="term" value="P:inosine biosynthetic process"/>
    <property type="evidence" value="ECO:0007669"/>
    <property type="project" value="TreeGrafter"/>
</dbReference>
<keyword evidence="6" id="KW-0546">Nucleotide metabolism</keyword>
<sequence>MNAPSQLHAHLTGSISRHCLHQIWTHKTANGSPLDLEDPLIAIPHGRVDYDIKTFFPLFSSYIYKLCNDVDSIKYSTRAVLDDFQKDGVVYLELRTTPRSIPQQGLSKDDYVKTVLAILQAHNENPSNTMKTFLILSVDRRNTVAEAEEVVDLSIKYRSAGVVGVDLCGNPAVGDVRIFTPVFARAKTAGLNITLHFAEIQESGTDQELDTLLSWDPDRLGHVIHVSDAFRARIESQHIGVELCLSCNVHAKMITGSFPDHHFGTWRHSSVPVALSTDDVGVFCSPLSQEYHLAATHFGLDRKQTLDLSERAADCIFTGEEQRARLRRIFSEWHE</sequence>
<dbReference type="EMBL" id="ML978074">
    <property type="protein sequence ID" value="KAF2011360.1"/>
    <property type="molecule type" value="Genomic_DNA"/>
</dbReference>
<comment type="cofactor">
    <cofactor evidence="1">
        <name>Zn(2+)</name>
        <dbReference type="ChEBI" id="CHEBI:29105"/>
    </cofactor>
</comment>
<comment type="similarity">
    <text evidence="2">Belongs to the metallo-dependent hydrolases superfamily. Adenosine and AMP deaminases family.</text>
</comment>
<dbReference type="Proteomes" id="UP000799778">
    <property type="component" value="Unassembled WGS sequence"/>
</dbReference>
<evidence type="ECO:0000256" key="1">
    <source>
        <dbReference type="ARBA" id="ARBA00001947"/>
    </source>
</evidence>
<comment type="catalytic activity">
    <reaction evidence="7">
        <text>N(6)-methyl-AMP + H2O + H(+) = IMP + methylamine</text>
        <dbReference type="Rhea" id="RHEA:16001"/>
        <dbReference type="ChEBI" id="CHEBI:15377"/>
        <dbReference type="ChEBI" id="CHEBI:15378"/>
        <dbReference type="ChEBI" id="CHEBI:58053"/>
        <dbReference type="ChEBI" id="CHEBI:59338"/>
        <dbReference type="ChEBI" id="CHEBI:144842"/>
    </reaction>
    <physiologicalReaction direction="left-to-right" evidence="7">
        <dbReference type="Rhea" id="RHEA:16002"/>
    </physiologicalReaction>
</comment>
<dbReference type="Gene3D" id="3.20.20.140">
    <property type="entry name" value="Metal-dependent hydrolases"/>
    <property type="match status" value="1"/>
</dbReference>
<dbReference type="Pfam" id="PF00962">
    <property type="entry name" value="A_deaminase"/>
    <property type="match status" value="1"/>
</dbReference>